<organism evidence="2 3">
    <name type="scientific">Paludibaculum fermentans</name>
    <dbReference type="NCBI Taxonomy" id="1473598"/>
    <lineage>
        <taxon>Bacteria</taxon>
        <taxon>Pseudomonadati</taxon>
        <taxon>Acidobacteriota</taxon>
        <taxon>Terriglobia</taxon>
        <taxon>Bryobacterales</taxon>
        <taxon>Bryobacteraceae</taxon>
        <taxon>Paludibaculum</taxon>
    </lineage>
</organism>
<feature type="domain" description="Nitroreductase" evidence="1">
    <location>
        <begin position="18"/>
        <end position="184"/>
    </location>
</feature>
<sequence length="189" mass="20203">MLPKPRTEAGKPLMRALAERQTIRLYTDRTLPPQTLSDLLWAAFGVNRTQSQKAGLGRTAPSARNRQEIDLHLALSDGVYVYDAEPHRLRMVAQGDIRARTGPEAAAKAAVTILYVADAAKAGGGAPAFAAVDAGFIGQNVYLFAASEGLGAWFRATIPDAKSLAETLKLRGDQQILFVQTVGYPAGTP</sequence>
<dbReference type="InterPro" id="IPR029479">
    <property type="entry name" value="Nitroreductase"/>
</dbReference>
<dbReference type="InterPro" id="IPR052544">
    <property type="entry name" value="Bacteriocin_Proc_Enz"/>
</dbReference>
<dbReference type="AlphaFoldDB" id="A0A7S7SN52"/>
<reference evidence="2 3" key="1">
    <citation type="submission" date="2020-10" db="EMBL/GenBank/DDBJ databases">
        <title>Complete genome sequence of Paludibaculum fermentans P105T, a facultatively anaerobic acidobacterium capable of dissimilatory Fe(III) reduction.</title>
        <authorList>
            <person name="Dedysh S.N."/>
            <person name="Beletsky A.V."/>
            <person name="Kulichevskaya I.S."/>
            <person name="Mardanov A.V."/>
            <person name="Ravin N.V."/>
        </authorList>
    </citation>
    <scope>NUCLEOTIDE SEQUENCE [LARGE SCALE GENOMIC DNA]</scope>
    <source>
        <strain evidence="2 3">P105</strain>
    </source>
</reference>
<dbReference type="Gene3D" id="3.40.109.10">
    <property type="entry name" value="NADH Oxidase"/>
    <property type="match status" value="1"/>
</dbReference>
<protein>
    <submittedName>
        <fullName evidence="2">Nitroreductase family protein</fullName>
    </submittedName>
</protein>
<dbReference type="Proteomes" id="UP000593892">
    <property type="component" value="Chromosome"/>
</dbReference>
<dbReference type="PANTHER" id="PTHR43745">
    <property type="entry name" value="NITROREDUCTASE MJ1384-RELATED"/>
    <property type="match status" value="1"/>
</dbReference>
<name>A0A7S7SN52_PALFE</name>
<accession>A0A7S7SN52</accession>
<dbReference type="InterPro" id="IPR000415">
    <property type="entry name" value="Nitroreductase-like"/>
</dbReference>
<gene>
    <name evidence="2" type="ORF">IRI77_15330</name>
</gene>
<dbReference type="SUPFAM" id="SSF55469">
    <property type="entry name" value="FMN-dependent nitroreductase-like"/>
    <property type="match status" value="1"/>
</dbReference>
<proteinExistence type="predicted"/>
<evidence type="ECO:0000313" key="2">
    <source>
        <dbReference type="EMBL" id="QOY92017.1"/>
    </source>
</evidence>
<dbReference type="Pfam" id="PF00881">
    <property type="entry name" value="Nitroreductase"/>
    <property type="match status" value="1"/>
</dbReference>
<evidence type="ECO:0000259" key="1">
    <source>
        <dbReference type="Pfam" id="PF00881"/>
    </source>
</evidence>
<dbReference type="GO" id="GO:0016491">
    <property type="term" value="F:oxidoreductase activity"/>
    <property type="evidence" value="ECO:0007669"/>
    <property type="project" value="InterPro"/>
</dbReference>
<evidence type="ECO:0000313" key="3">
    <source>
        <dbReference type="Proteomes" id="UP000593892"/>
    </source>
</evidence>
<dbReference type="PANTHER" id="PTHR43745:SF2">
    <property type="entry name" value="NITROREDUCTASE MJ1384-RELATED"/>
    <property type="match status" value="1"/>
</dbReference>
<dbReference type="KEGG" id="pfer:IRI77_15330"/>
<keyword evidence="3" id="KW-1185">Reference proteome</keyword>
<dbReference type="EMBL" id="CP063849">
    <property type="protein sequence ID" value="QOY92017.1"/>
    <property type="molecule type" value="Genomic_DNA"/>
</dbReference>